<dbReference type="InterPro" id="IPR024633">
    <property type="entry name" value="DnaA_N_dom"/>
</dbReference>
<dbReference type="Proteomes" id="UP000321820">
    <property type="component" value="Chromosome"/>
</dbReference>
<accession>A0A5B9EEL9</accession>
<evidence type="ECO:0000313" key="3">
    <source>
        <dbReference type="EMBL" id="QEE30613.1"/>
    </source>
</evidence>
<keyword evidence="4" id="KW-1185">Reference proteome</keyword>
<dbReference type="RefSeq" id="WP_147649924.1">
    <property type="nucleotide sequence ID" value="NZ_CP042806.1"/>
</dbReference>
<dbReference type="OrthoDB" id="7365718at2"/>
<evidence type="ECO:0000313" key="4">
    <source>
        <dbReference type="Proteomes" id="UP000321820"/>
    </source>
</evidence>
<dbReference type="InterPro" id="IPR038454">
    <property type="entry name" value="DnaA_N_sf"/>
</dbReference>
<protein>
    <recommendedName>
        <fullName evidence="2">DnaA N-terminal domain-containing protein</fullName>
    </recommendedName>
</protein>
<feature type="domain" description="DnaA N-terminal" evidence="2">
    <location>
        <begin position="287"/>
        <end position="329"/>
    </location>
</feature>
<evidence type="ECO:0000256" key="1">
    <source>
        <dbReference type="SAM" id="MobiDB-lite"/>
    </source>
</evidence>
<evidence type="ECO:0000259" key="2">
    <source>
        <dbReference type="Pfam" id="PF11638"/>
    </source>
</evidence>
<dbReference type="Gene3D" id="3.30.300.180">
    <property type="match status" value="1"/>
</dbReference>
<dbReference type="EMBL" id="CP042806">
    <property type="protein sequence ID" value="QEE30613.1"/>
    <property type="molecule type" value="Genomic_DNA"/>
</dbReference>
<sequence>MARIRTIKPDFFKHEDLFDLEQETGLPVRIAFAGLWTVADRDGRFEWKPRTLKTDVLPHDPVDFAKVLDALETRGFLNTYEVEGRRYGVIPSWERHQVINNRESQSVLPPPPQLGNASATREPRVQDAEKDSLTSAPAEGKGREGERKGREQRGRARVDAAGLARSVLEELRLTGDDLLRTLTDVCKLELQAGTTPEKLREKLIESFRHFNQARPRLQITWGPARFFGEGHWRDATLWPWKDGASSQVTVGLYRQSEVAEEEARAKAERRKAEFEFLQGANADAGYSVWQSMRTRLQESLDSQSFDTWIKPLGTAGIKDAQLILVAPNEAFGQVPERFQFNRFLPHTVPSIRMIFGDSGG</sequence>
<name>A0A5B9EEL9_9BACT</name>
<proteinExistence type="predicted"/>
<reference evidence="3 4" key="1">
    <citation type="submission" date="2019-08" db="EMBL/GenBank/DDBJ databases">
        <title>Complete genome sequence of Terriglobus albidus strain ORNL.</title>
        <authorList>
            <person name="Podar M."/>
        </authorList>
    </citation>
    <scope>NUCLEOTIDE SEQUENCE [LARGE SCALE GENOMIC DNA]</scope>
    <source>
        <strain evidence="3 4">ORNL</strain>
    </source>
</reference>
<dbReference type="KEGG" id="talb:FTW19_23050"/>
<feature type="region of interest" description="Disordered" evidence="1">
    <location>
        <begin position="102"/>
        <end position="158"/>
    </location>
</feature>
<organism evidence="3 4">
    <name type="scientific">Terriglobus albidus</name>
    <dbReference type="NCBI Taxonomy" id="1592106"/>
    <lineage>
        <taxon>Bacteria</taxon>
        <taxon>Pseudomonadati</taxon>
        <taxon>Acidobacteriota</taxon>
        <taxon>Terriglobia</taxon>
        <taxon>Terriglobales</taxon>
        <taxon>Acidobacteriaceae</taxon>
        <taxon>Terriglobus</taxon>
    </lineage>
</organism>
<dbReference type="Pfam" id="PF11638">
    <property type="entry name" value="DnaA_N"/>
    <property type="match status" value="1"/>
</dbReference>
<dbReference type="AlphaFoldDB" id="A0A5B9EEL9"/>
<gene>
    <name evidence="3" type="ORF">FTW19_23050</name>
</gene>
<feature type="compositionally biased region" description="Basic and acidic residues" evidence="1">
    <location>
        <begin position="121"/>
        <end position="132"/>
    </location>
</feature>
<feature type="compositionally biased region" description="Basic and acidic residues" evidence="1">
    <location>
        <begin position="140"/>
        <end position="158"/>
    </location>
</feature>